<dbReference type="AlphaFoldDB" id="A0A655AFM4"/>
<evidence type="ECO:0000313" key="2">
    <source>
        <dbReference type="EMBL" id="CKR54864.1"/>
    </source>
</evidence>
<dbReference type="Proteomes" id="UP000049023">
    <property type="component" value="Unassembled WGS sequence"/>
</dbReference>
<organism evidence="3 5">
    <name type="scientific">Mycobacterium tuberculosis</name>
    <dbReference type="NCBI Taxonomy" id="1773"/>
    <lineage>
        <taxon>Bacteria</taxon>
        <taxon>Bacillati</taxon>
        <taxon>Actinomycetota</taxon>
        <taxon>Actinomycetes</taxon>
        <taxon>Mycobacteriales</taxon>
        <taxon>Mycobacteriaceae</taxon>
        <taxon>Mycobacterium</taxon>
        <taxon>Mycobacterium tuberculosis complex</taxon>
    </lineage>
</organism>
<dbReference type="EMBL" id="CNFU01000283">
    <property type="protein sequence ID" value="CKR54864.1"/>
    <property type="molecule type" value="Genomic_DNA"/>
</dbReference>
<dbReference type="EMBL" id="CNFT01000972">
    <property type="protein sequence ID" value="CKS65231.1"/>
    <property type="molecule type" value="Genomic_DNA"/>
</dbReference>
<sequence>MGSITRSVGPGITLGARTFSANSDGSCASSSVQFQISSPATTSQPRAVGGANVRIDSKLPAAESTATASRHGSSRTRCWVIDDPKVSA</sequence>
<evidence type="ECO:0000313" key="3">
    <source>
        <dbReference type="EMBL" id="CKS65231.1"/>
    </source>
</evidence>
<evidence type="ECO:0000313" key="4">
    <source>
        <dbReference type="Proteomes" id="UP000049023"/>
    </source>
</evidence>
<name>A0A655AFM4_MYCTX</name>
<gene>
    <name evidence="3" type="ORF">ERS027659_03392</name>
    <name evidence="2" type="ORF">ERS027661_01599</name>
</gene>
<evidence type="ECO:0000256" key="1">
    <source>
        <dbReference type="SAM" id="MobiDB-lite"/>
    </source>
</evidence>
<proteinExistence type="predicted"/>
<reference evidence="4 5" key="1">
    <citation type="submission" date="2015-03" db="EMBL/GenBank/DDBJ databases">
        <authorList>
            <consortium name="Pathogen Informatics"/>
        </authorList>
    </citation>
    <scope>NUCLEOTIDE SEQUENCE [LARGE SCALE GENOMIC DNA]</scope>
    <source>
        <strain evidence="3 5">Bir 185</strain>
        <strain evidence="2 4">Bir 187</strain>
    </source>
</reference>
<accession>A0A655AFM4</accession>
<dbReference type="Proteomes" id="UP000050164">
    <property type="component" value="Unassembled WGS sequence"/>
</dbReference>
<evidence type="ECO:0000313" key="5">
    <source>
        <dbReference type="Proteomes" id="UP000050164"/>
    </source>
</evidence>
<protein>
    <submittedName>
        <fullName evidence="3">Uncharacterized protein</fullName>
    </submittedName>
</protein>
<feature type="region of interest" description="Disordered" evidence="1">
    <location>
        <begin position="38"/>
        <end position="75"/>
    </location>
</feature>